<dbReference type="CDD" id="cd03784">
    <property type="entry name" value="GT1_Gtf-like"/>
    <property type="match status" value="1"/>
</dbReference>
<comment type="caution">
    <text evidence="4">The sequence shown here is derived from an EMBL/GenBank/DDBJ whole genome shotgun (WGS) entry which is preliminary data.</text>
</comment>
<organism evidence="4 5">
    <name type="scientific">Perilla frutescens var. hirtella</name>
    <name type="common">Perilla citriodora</name>
    <name type="synonym">Perilla setoyensis</name>
    <dbReference type="NCBI Taxonomy" id="608512"/>
    <lineage>
        <taxon>Eukaryota</taxon>
        <taxon>Viridiplantae</taxon>
        <taxon>Streptophyta</taxon>
        <taxon>Embryophyta</taxon>
        <taxon>Tracheophyta</taxon>
        <taxon>Spermatophyta</taxon>
        <taxon>Magnoliopsida</taxon>
        <taxon>eudicotyledons</taxon>
        <taxon>Gunneridae</taxon>
        <taxon>Pentapetalae</taxon>
        <taxon>asterids</taxon>
        <taxon>lamiids</taxon>
        <taxon>Lamiales</taxon>
        <taxon>Lamiaceae</taxon>
        <taxon>Nepetoideae</taxon>
        <taxon>Elsholtzieae</taxon>
        <taxon>Perilla</taxon>
    </lineage>
</organism>
<dbReference type="EMBL" id="SDAM02000150">
    <property type="protein sequence ID" value="KAH6827202.1"/>
    <property type="molecule type" value="Genomic_DNA"/>
</dbReference>
<dbReference type="Proteomes" id="UP001190926">
    <property type="component" value="Unassembled WGS sequence"/>
</dbReference>
<dbReference type="InterPro" id="IPR002213">
    <property type="entry name" value="UDP_glucos_trans"/>
</dbReference>
<evidence type="ECO:0000313" key="5">
    <source>
        <dbReference type="Proteomes" id="UP001190926"/>
    </source>
</evidence>
<dbReference type="AlphaFoldDB" id="A0AAD4P638"/>
<dbReference type="FunFam" id="3.40.50.2000:FF:000120">
    <property type="entry name" value="UDP-glycosyltransferase 76C1"/>
    <property type="match status" value="1"/>
</dbReference>
<dbReference type="FunFam" id="3.40.50.2000:FF:000060">
    <property type="entry name" value="Glycosyltransferase"/>
    <property type="match status" value="1"/>
</dbReference>
<name>A0AAD4P638_PERFH</name>
<keyword evidence="3" id="KW-0808">Transferase</keyword>
<dbReference type="PANTHER" id="PTHR11926:SF1464">
    <property type="entry name" value="UDP-GLYCOSYLTRANSFERASE 76B1-LIKE"/>
    <property type="match status" value="1"/>
</dbReference>
<evidence type="ECO:0000313" key="4">
    <source>
        <dbReference type="EMBL" id="KAH6827202.1"/>
    </source>
</evidence>
<dbReference type="GO" id="GO:0016138">
    <property type="term" value="P:glycoside biosynthetic process"/>
    <property type="evidence" value="ECO:0007669"/>
    <property type="project" value="UniProtKB-ARBA"/>
</dbReference>
<gene>
    <name evidence="4" type="ORF">C2S53_000722</name>
</gene>
<evidence type="ECO:0000256" key="3">
    <source>
        <dbReference type="ARBA" id="ARBA00022679"/>
    </source>
</evidence>
<dbReference type="Pfam" id="PF00201">
    <property type="entry name" value="UDPGT"/>
    <property type="match status" value="1"/>
</dbReference>
<proteinExistence type="inferred from homology"/>
<dbReference type="GO" id="GO:0080043">
    <property type="term" value="F:quercetin 3-O-glucosyltransferase activity"/>
    <property type="evidence" value="ECO:0007669"/>
    <property type="project" value="TreeGrafter"/>
</dbReference>
<dbReference type="SUPFAM" id="SSF53756">
    <property type="entry name" value="UDP-Glycosyltransferase/glycogen phosphorylase"/>
    <property type="match status" value="1"/>
</dbReference>
<evidence type="ECO:0000256" key="1">
    <source>
        <dbReference type="ARBA" id="ARBA00009995"/>
    </source>
</evidence>
<sequence>MDSAHRKQCRLVLFPLPFQGHINPMLQLASILHSRGFLISIIHARYNSPNPSKYPDFAFHPISDGLSESQDSAPDPVRIIKLININCVDTFRECLDRLLSEDDEVKCLISDANWYFTQSVADSFKLPRIVMRTSSVGSFLAFASLSLLREKGYLSDRESKMEEPVEELPPLKVKDIPVIEMYNPEDAYKNISKLVEEMKKASAMIFNTFEELEQPEIARLHDQFPSPCFAIPFHKCFSAASSSLLAQDRSSISWLDKQPPKSVVYVSFGSVAAMDGEKLHEVAWGLANSKQRFLWAARPGIVRSSEWLEMLPNGFVEETRGRGMIVKWAPQQEILSHGAVGCFWTHNGWNSTLEGICEGVPMICSPFFGDQLVNARYVSDVWRVGINLEKGLERGEIECAIRKLMVERDGEEMRKRAVALKETVDVGLKMGGSSYKALHQLVHFISSFGTLGI</sequence>
<protein>
    <submittedName>
        <fullName evidence="4">UDP-Glycosyltransferase superfamily protein</fullName>
    </submittedName>
</protein>
<accession>A0AAD4P638</accession>
<evidence type="ECO:0000256" key="2">
    <source>
        <dbReference type="ARBA" id="ARBA00022676"/>
    </source>
</evidence>
<dbReference type="PANTHER" id="PTHR11926">
    <property type="entry name" value="GLUCOSYL/GLUCURONOSYL TRANSFERASES"/>
    <property type="match status" value="1"/>
</dbReference>
<dbReference type="GO" id="GO:0080044">
    <property type="term" value="F:quercetin 7-O-glucosyltransferase activity"/>
    <property type="evidence" value="ECO:0007669"/>
    <property type="project" value="TreeGrafter"/>
</dbReference>
<keyword evidence="5" id="KW-1185">Reference proteome</keyword>
<dbReference type="Gene3D" id="3.40.50.2000">
    <property type="entry name" value="Glycogen Phosphorylase B"/>
    <property type="match status" value="2"/>
</dbReference>
<reference evidence="4 5" key="1">
    <citation type="journal article" date="2021" name="Nat. Commun.">
        <title>Incipient diploidization of the medicinal plant Perilla within 10,000 years.</title>
        <authorList>
            <person name="Zhang Y."/>
            <person name="Shen Q."/>
            <person name="Leng L."/>
            <person name="Zhang D."/>
            <person name="Chen S."/>
            <person name="Shi Y."/>
            <person name="Ning Z."/>
            <person name="Chen S."/>
        </authorList>
    </citation>
    <scope>NUCLEOTIDE SEQUENCE [LARGE SCALE GENOMIC DNA]</scope>
    <source>
        <strain evidence="5">cv. PC099</strain>
    </source>
</reference>
<comment type="similarity">
    <text evidence="1">Belongs to the UDP-glycosyltransferase family.</text>
</comment>
<keyword evidence="2" id="KW-0328">Glycosyltransferase</keyword>